<dbReference type="InterPro" id="IPR037923">
    <property type="entry name" value="HTH-like"/>
</dbReference>
<dbReference type="PRINTS" id="PR00032">
    <property type="entry name" value="HTHARAC"/>
</dbReference>
<dbReference type="GO" id="GO:0043565">
    <property type="term" value="F:sequence-specific DNA binding"/>
    <property type="evidence" value="ECO:0007669"/>
    <property type="project" value="InterPro"/>
</dbReference>
<dbReference type="Gene3D" id="2.60.120.280">
    <property type="entry name" value="Regulatory protein AraC"/>
    <property type="match status" value="1"/>
</dbReference>
<dbReference type="GO" id="GO:0003700">
    <property type="term" value="F:DNA-binding transcription factor activity"/>
    <property type="evidence" value="ECO:0007669"/>
    <property type="project" value="InterPro"/>
</dbReference>
<evidence type="ECO:0000313" key="8">
    <source>
        <dbReference type="Proteomes" id="UP000594034"/>
    </source>
</evidence>
<dbReference type="AlphaFoldDB" id="A0A5J6WR73"/>
<feature type="domain" description="HTH araC/xylS-type" evidence="6">
    <location>
        <begin position="183"/>
        <end position="281"/>
    </location>
</feature>
<evidence type="ECO:0000259" key="6">
    <source>
        <dbReference type="PROSITE" id="PS01124"/>
    </source>
</evidence>
<dbReference type="Proteomes" id="UP000594034">
    <property type="component" value="Chromosome"/>
</dbReference>
<evidence type="ECO:0000256" key="5">
    <source>
        <dbReference type="ARBA" id="ARBA00023163"/>
    </source>
</evidence>
<keyword evidence="4" id="KW-0010">Activator</keyword>
<dbReference type="PANTHER" id="PTHR46796:SF13">
    <property type="entry name" value="HTH-TYPE TRANSCRIPTIONAL ACTIVATOR RHAS"/>
    <property type="match status" value="1"/>
</dbReference>
<dbReference type="InterPro" id="IPR003313">
    <property type="entry name" value="AraC-bd"/>
</dbReference>
<keyword evidence="2" id="KW-0805">Transcription regulation</keyword>
<evidence type="ECO:0000256" key="3">
    <source>
        <dbReference type="ARBA" id="ARBA00023125"/>
    </source>
</evidence>
<accession>A0A5J6WR73</accession>
<evidence type="ECO:0000256" key="4">
    <source>
        <dbReference type="ARBA" id="ARBA00023159"/>
    </source>
</evidence>
<dbReference type="PROSITE" id="PS00041">
    <property type="entry name" value="HTH_ARAC_FAMILY_1"/>
    <property type="match status" value="1"/>
</dbReference>
<dbReference type="SMART" id="SM00342">
    <property type="entry name" value="HTH_ARAC"/>
    <property type="match status" value="1"/>
</dbReference>
<evidence type="ECO:0000256" key="1">
    <source>
        <dbReference type="ARBA" id="ARBA00022490"/>
    </source>
</evidence>
<dbReference type="InterPro" id="IPR018062">
    <property type="entry name" value="HTH_AraC-typ_CS"/>
</dbReference>
<organism evidence="7 8">
    <name type="scientific">Aeromonas simiae</name>
    <dbReference type="NCBI Taxonomy" id="218936"/>
    <lineage>
        <taxon>Bacteria</taxon>
        <taxon>Pseudomonadati</taxon>
        <taxon>Pseudomonadota</taxon>
        <taxon>Gammaproteobacteria</taxon>
        <taxon>Aeromonadales</taxon>
        <taxon>Aeromonadaceae</taxon>
        <taxon>Aeromonas</taxon>
    </lineage>
</organism>
<dbReference type="KEGG" id="asim:FE240_02145"/>
<dbReference type="InterPro" id="IPR050204">
    <property type="entry name" value="AraC_XylS_family_regulators"/>
</dbReference>
<gene>
    <name evidence="7" type="ORF">FE240_02145</name>
</gene>
<dbReference type="EMBL" id="CP040449">
    <property type="protein sequence ID" value="QFI53609.1"/>
    <property type="molecule type" value="Genomic_DNA"/>
</dbReference>
<keyword evidence="1" id="KW-0963">Cytoplasm</keyword>
<dbReference type="InterPro" id="IPR009057">
    <property type="entry name" value="Homeodomain-like_sf"/>
</dbReference>
<dbReference type="Pfam" id="PF12833">
    <property type="entry name" value="HTH_18"/>
    <property type="match status" value="1"/>
</dbReference>
<sequence length="293" mass="32861">MMSETAVVERIEVDEQCRERICCDALLPALGEGGLWLVGCSELAGHYVIERRFSRVHTLLLTLEGEGTVFGPEGAVTLSAGQWALIPAGHALHYYLPSDSPRWRLFWVLMQSGPVWDGAAHGWRHGCTSQHPQLLHTFENLFAEQERFADPALSSLLVQQFGLYLHRLIDKGERARPGELQWQTLAAALSAELGRAWSVAQMAQILHLSARQLHRLCREQGKTTPMGLLGQLRLREAALLLASTRLPLKVVAARCGFANEYHFSTAFKRRYGLAPSHYRQRQHPAWREGSVSP</sequence>
<keyword evidence="3" id="KW-0238">DNA-binding</keyword>
<dbReference type="PROSITE" id="PS01124">
    <property type="entry name" value="HTH_ARAC_FAMILY_2"/>
    <property type="match status" value="1"/>
</dbReference>
<dbReference type="SUPFAM" id="SSF46689">
    <property type="entry name" value="Homeodomain-like"/>
    <property type="match status" value="1"/>
</dbReference>
<proteinExistence type="predicted"/>
<evidence type="ECO:0000313" key="7">
    <source>
        <dbReference type="EMBL" id="QFI53609.1"/>
    </source>
</evidence>
<dbReference type="Gene3D" id="1.10.10.60">
    <property type="entry name" value="Homeodomain-like"/>
    <property type="match status" value="1"/>
</dbReference>
<protein>
    <submittedName>
        <fullName evidence="7">AraC family transcriptional regulator</fullName>
    </submittedName>
</protein>
<reference evidence="7 8" key="1">
    <citation type="submission" date="2019-05" db="EMBL/GenBank/DDBJ databases">
        <title>OXA-830, a novel chromosomally encoded expanded-spectrum class D beta-lactamase in Aeromonas simiae.</title>
        <authorList>
            <person name="Zhou W."/>
            <person name="Chen Q."/>
        </authorList>
    </citation>
    <scope>NUCLEOTIDE SEQUENCE [LARGE SCALE GENOMIC DNA]</scope>
    <source>
        <strain evidence="7 8">A6</strain>
    </source>
</reference>
<name>A0A5J6WR73_9GAMM</name>
<evidence type="ECO:0000256" key="2">
    <source>
        <dbReference type="ARBA" id="ARBA00023015"/>
    </source>
</evidence>
<keyword evidence="5" id="KW-0804">Transcription</keyword>
<dbReference type="RefSeq" id="WP_193003203.1">
    <property type="nucleotide sequence ID" value="NZ_CP040449.1"/>
</dbReference>
<dbReference type="SUPFAM" id="SSF51215">
    <property type="entry name" value="Regulatory protein AraC"/>
    <property type="match status" value="1"/>
</dbReference>
<keyword evidence="8" id="KW-1185">Reference proteome</keyword>
<dbReference type="Pfam" id="PF02311">
    <property type="entry name" value="AraC_binding"/>
    <property type="match status" value="1"/>
</dbReference>
<dbReference type="PANTHER" id="PTHR46796">
    <property type="entry name" value="HTH-TYPE TRANSCRIPTIONAL ACTIVATOR RHAS-RELATED"/>
    <property type="match status" value="1"/>
</dbReference>
<dbReference type="InterPro" id="IPR020449">
    <property type="entry name" value="Tscrpt_reg_AraC-type_HTH"/>
</dbReference>
<dbReference type="InterPro" id="IPR018060">
    <property type="entry name" value="HTH_AraC"/>
</dbReference>
<dbReference type="CDD" id="cd02208">
    <property type="entry name" value="cupin_RmlC-like"/>
    <property type="match status" value="1"/>
</dbReference>